<dbReference type="RefSeq" id="WP_092667019.1">
    <property type="nucleotide sequence ID" value="NZ_LT629734.1"/>
</dbReference>
<dbReference type="EMBL" id="LT629734">
    <property type="protein sequence ID" value="SDS37098.1"/>
    <property type="molecule type" value="Genomic_DNA"/>
</dbReference>
<reference evidence="2" key="1">
    <citation type="submission" date="2016-10" db="EMBL/GenBank/DDBJ databases">
        <authorList>
            <person name="Varghese N."/>
            <person name="Submissions S."/>
        </authorList>
    </citation>
    <scope>NUCLEOTIDE SEQUENCE [LARGE SCALE GENOMIC DNA]</scope>
    <source>
        <strain evidence="2">DSM 22965</strain>
    </source>
</reference>
<evidence type="ECO:0000313" key="2">
    <source>
        <dbReference type="Proteomes" id="UP000199649"/>
    </source>
</evidence>
<evidence type="ECO:0008006" key="3">
    <source>
        <dbReference type="Google" id="ProtNLM"/>
    </source>
</evidence>
<dbReference type="Proteomes" id="UP000199649">
    <property type="component" value="Chromosome I"/>
</dbReference>
<accession>A0A1H1RN18</accession>
<name>A0A1H1RN18_9MICO</name>
<sequence length="151" mass="17073">MEDPAAAPIVAEAEAHIGELLALWLTPRPGECLPCFLHRSVEAFGCQNDLRFASRYRDLVAPRATRLRERLEACGGYCDCEALMNVFEPARHLWTPAYEEERPGGGAVCSDAEPPERMPPCGGVRRASTRPCGNWYALRRLYSGRLRRRRW</sequence>
<dbReference type="Pfam" id="PF10905">
    <property type="entry name" value="DUF2695"/>
    <property type="match status" value="1"/>
</dbReference>
<dbReference type="OrthoDB" id="4866170at2"/>
<proteinExistence type="predicted"/>
<gene>
    <name evidence="1" type="ORF">SAMN04489719_2167</name>
</gene>
<protein>
    <recommendedName>
        <fullName evidence="3">DUF2695 domain-containing protein</fullName>
    </recommendedName>
</protein>
<evidence type="ECO:0000313" key="1">
    <source>
        <dbReference type="EMBL" id="SDS37098.1"/>
    </source>
</evidence>
<dbReference type="AlphaFoldDB" id="A0A1H1RN18"/>
<keyword evidence="2" id="KW-1185">Reference proteome</keyword>
<dbReference type="InterPro" id="IPR024248">
    <property type="entry name" value="DUF2695"/>
</dbReference>
<organism evidence="1 2">
    <name type="scientific">Agrococcus carbonis</name>
    <dbReference type="NCBI Taxonomy" id="684552"/>
    <lineage>
        <taxon>Bacteria</taxon>
        <taxon>Bacillati</taxon>
        <taxon>Actinomycetota</taxon>
        <taxon>Actinomycetes</taxon>
        <taxon>Micrococcales</taxon>
        <taxon>Microbacteriaceae</taxon>
        <taxon>Agrococcus</taxon>
    </lineage>
</organism>